<comment type="caution">
    <text evidence="1">The sequence shown here is derived from an EMBL/GenBank/DDBJ whole genome shotgun (WGS) entry which is preliminary data.</text>
</comment>
<dbReference type="EMBL" id="BAABEZ010000022">
    <property type="protein sequence ID" value="GAA4457046.1"/>
    <property type="molecule type" value="Genomic_DNA"/>
</dbReference>
<proteinExistence type="predicted"/>
<name>A0ABP8MVX1_9BACT</name>
<evidence type="ECO:0000313" key="1">
    <source>
        <dbReference type="EMBL" id="GAA4457046.1"/>
    </source>
</evidence>
<dbReference type="RefSeq" id="WP_344827209.1">
    <property type="nucleotide sequence ID" value="NZ_BAABEZ010000022.1"/>
</dbReference>
<sequence length="114" mass="13051">MINIEDYVERQMKRRGIEIAYARTMPVVVRRITDASGAVLSNSIEFDAYNQYWFLVNAFELPLGTRITSDTNVMLLEAHSGDVIEEFWGRITIQLPDSFTGSLSQALFYQVLPK</sequence>
<organism evidence="1 2">
    <name type="scientific">Rurimicrobium arvi</name>
    <dbReference type="NCBI Taxonomy" id="2049916"/>
    <lineage>
        <taxon>Bacteria</taxon>
        <taxon>Pseudomonadati</taxon>
        <taxon>Bacteroidota</taxon>
        <taxon>Chitinophagia</taxon>
        <taxon>Chitinophagales</taxon>
        <taxon>Chitinophagaceae</taxon>
        <taxon>Rurimicrobium</taxon>
    </lineage>
</organism>
<keyword evidence="2" id="KW-1185">Reference proteome</keyword>
<protein>
    <submittedName>
        <fullName evidence="1">Uncharacterized protein</fullName>
    </submittedName>
</protein>
<dbReference type="Proteomes" id="UP001501410">
    <property type="component" value="Unassembled WGS sequence"/>
</dbReference>
<accession>A0ABP8MVX1</accession>
<reference evidence="2" key="1">
    <citation type="journal article" date="2019" name="Int. J. Syst. Evol. Microbiol.">
        <title>The Global Catalogue of Microorganisms (GCM) 10K type strain sequencing project: providing services to taxonomists for standard genome sequencing and annotation.</title>
        <authorList>
            <consortium name="The Broad Institute Genomics Platform"/>
            <consortium name="The Broad Institute Genome Sequencing Center for Infectious Disease"/>
            <person name="Wu L."/>
            <person name="Ma J."/>
        </authorList>
    </citation>
    <scope>NUCLEOTIDE SEQUENCE [LARGE SCALE GENOMIC DNA]</scope>
    <source>
        <strain evidence="2">JCM 31921</strain>
    </source>
</reference>
<gene>
    <name evidence="1" type="ORF">GCM10023092_23270</name>
</gene>
<evidence type="ECO:0000313" key="2">
    <source>
        <dbReference type="Proteomes" id="UP001501410"/>
    </source>
</evidence>